<keyword evidence="2" id="KW-0808">Transferase</keyword>
<feature type="domain" description="N-acetyltransferase" evidence="1">
    <location>
        <begin position="7"/>
        <end position="160"/>
    </location>
</feature>
<proteinExistence type="predicted"/>
<reference evidence="2 3" key="1">
    <citation type="submission" date="2018-11" db="EMBL/GenBank/DDBJ databases">
        <title>Genomic Encyclopedia of Type Strains, Phase IV (KMG-IV): sequencing the most valuable type-strain genomes for metagenomic binning, comparative biology and taxonomic classification.</title>
        <authorList>
            <person name="Goeker M."/>
        </authorList>
    </citation>
    <scope>NUCLEOTIDE SEQUENCE [LARGE SCALE GENOMIC DNA]</scope>
    <source>
        <strain evidence="2 3">DSM 18090</strain>
    </source>
</reference>
<dbReference type="PANTHER" id="PTHR43792">
    <property type="entry name" value="GNAT FAMILY, PUTATIVE (AFU_ORTHOLOGUE AFUA_3G00765)-RELATED-RELATED"/>
    <property type="match status" value="1"/>
</dbReference>
<dbReference type="Pfam" id="PF13302">
    <property type="entry name" value="Acetyltransf_3"/>
    <property type="match status" value="1"/>
</dbReference>
<organism evidence="2 3">
    <name type="scientific">Aquisalibacillus elongatus</name>
    <dbReference type="NCBI Taxonomy" id="485577"/>
    <lineage>
        <taxon>Bacteria</taxon>
        <taxon>Bacillati</taxon>
        <taxon>Bacillota</taxon>
        <taxon>Bacilli</taxon>
        <taxon>Bacillales</taxon>
        <taxon>Bacillaceae</taxon>
        <taxon>Aquisalibacillus</taxon>
    </lineage>
</organism>
<keyword evidence="3" id="KW-1185">Reference proteome</keyword>
<protein>
    <submittedName>
        <fullName evidence="2">Ribosomal-protein-alanine N-acetyltransferase</fullName>
    </submittedName>
</protein>
<dbReference type="AlphaFoldDB" id="A0A3N5C7N5"/>
<evidence type="ECO:0000313" key="2">
    <source>
        <dbReference type="EMBL" id="RPF55482.1"/>
    </source>
</evidence>
<comment type="caution">
    <text evidence="2">The sequence shown here is derived from an EMBL/GenBank/DDBJ whole genome shotgun (WGS) entry which is preliminary data.</text>
</comment>
<dbReference type="OrthoDB" id="9798081at2"/>
<accession>A0A3N5C7N5</accession>
<dbReference type="InterPro" id="IPR016181">
    <property type="entry name" value="Acyl_CoA_acyltransferase"/>
</dbReference>
<sequence>MFETERCFVNTFQKSDYDDVKKLFVNQEVRKFLGGIRQENSIKVELDEMHNSSVDSFYWVVREKQEENFIGLVSLDPYHDDIHLEISYQFLPYWWGNGYATEVVQMIISFALNELNLSKVVAETQTANKPSCKLLERVGMKPERTIMRFGAEQAIYSIES</sequence>
<dbReference type="Proteomes" id="UP000276443">
    <property type="component" value="Unassembled WGS sequence"/>
</dbReference>
<dbReference type="GO" id="GO:0016747">
    <property type="term" value="F:acyltransferase activity, transferring groups other than amino-acyl groups"/>
    <property type="evidence" value="ECO:0007669"/>
    <property type="project" value="InterPro"/>
</dbReference>
<dbReference type="InterPro" id="IPR051531">
    <property type="entry name" value="N-acetyltransferase"/>
</dbReference>
<dbReference type="PROSITE" id="PS51186">
    <property type="entry name" value="GNAT"/>
    <property type="match status" value="1"/>
</dbReference>
<dbReference type="EMBL" id="RKRF01000007">
    <property type="protein sequence ID" value="RPF55482.1"/>
    <property type="molecule type" value="Genomic_DNA"/>
</dbReference>
<name>A0A3N5C7N5_9BACI</name>
<dbReference type="InterPro" id="IPR000182">
    <property type="entry name" value="GNAT_dom"/>
</dbReference>
<dbReference type="SUPFAM" id="SSF55729">
    <property type="entry name" value="Acyl-CoA N-acyltransferases (Nat)"/>
    <property type="match status" value="1"/>
</dbReference>
<evidence type="ECO:0000313" key="3">
    <source>
        <dbReference type="Proteomes" id="UP000276443"/>
    </source>
</evidence>
<dbReference type="Gene3D" id="3.40.630.30">
    <property type="match status" value="1"/>
</dbReference>
<dbReference type="RefSeq" id="WP_124219181.1">
    <property type="nucleotide sequence ID" value="NZ_RKRF01000007.1"/>
</dbReference>
<dbReference type="PANTHER" id="PTHR43792:SF1">
    <property type="entry name" value="N-ACETYLTRANSFERASE DOMAIN-CONTAINING PROTEIN"/>
    <property type="match status" value="1"/>
</dbReference>
<gene>
    <name evidence="2" type="ORF">EDC24_0359</name>
</gene>
<evidence type="ECO:0000259" key="1">
    <source>
        <dbReference type="PROSITE" id="PS51186"/>
    </source>
</evidence>